<proteinExistence type="predicted"/>
<keyword evidence="3" id="KW-1133">Transmembrane helix</keyword>
<dbReference type="PROSITE" id="PS50192">
    <property type="entry name" value="T_SNARE"/>
    <property type="match status" value="1"/>
</dbReference>
<feature type="compositionally biased region" description="Gly residues" evidence="2">
    <location>
        <begin position="253"/>
        <end position="265"/>
    </location>
</feature>
<dbReference type="InterPro" id="IPR000727">
    <property type="entry name" value="T_SNARE_dom"/>
</dbReference>
<dbReference type="InterPro" id="IPR045242">
    <property type="entry name" value="Syntaxin"/>
</dbReference>
<gene>
    <name evidence="6" type="ORF">Cvel_4958</name>
</gene>
<evidence type="ECO:0000256" key="1">
    <source>
        <dbReference type="SAM" id="Coils"/>
    </source>
</evidence>
<keyword evidence="3" id="KW-0812">Transmembrane</keyword>
<evidence type="ECO:0000256" key="2">
    <source>
        <dbReference type="SAM" id="MobiDB-lite"/>
    </source>
</evidence>
<feature type="chain" id="PRO_5005190727" description="t-SNARE coiled-coil homology domain-containing protein" evidence="4">
    <location>
        <begin position="29"/>
        <end position="486"/>
    </location>
</feature>
<evidence type="ECO:0000256" key="3">
    <source>
        <dbReference type="SAM" id="Phobius"/>
    </source>
</evidence>
<name>A0A0G4GNL1_9ALVE</name>
<evidence type="ECO:0000256" key="4">
    <source>
        <dbReference type="SAM" id="SignalP"/>
    </source>
</evidence>
<dbReference type="PANTHER" id="PTHR19957">
    <property type="entry name" value="SYNTAXIN"/>
    <property type="match status" value="1"/>
</dbReference>
<accession>A0A0G4GNL1</accession>
<dbReference type="SMART" id="SM00397">
    <property type="entry name" value="t_SNARE"/>
    <property type="match status" value="1"/>
</dbReference>
<evidence type="ECO:0000259" key="5">
    <source>
        <dbReference type="PROSITE" id="PS50192"/>
    </source>
</evidence>
<feature type="compositionally biased region" description="Polar residues" evidence="2">
    <location>
        <begin position="236"/>
        <end position="249"/>
    </location>
</feature>
<feature type="compositionally biased region" description="Polar residues" evidence="2">
    <location>
        <begin position="60"/>
        <end position="78"/>
    </location>
</feature>
<dbReference type="GO" id="GO:0006886">
    <property type="term" value="P:intracellular protein transport"/>
    <property type="evidence" value="ECO:0007669"/>
    <property type="project" value="TreeGrafter"/>
</dbReference>
<dbReference type="GO" id="GO:0006906">
    <property type="term" value="P:vesicle fusion"/>
    <property type="evidence" value="ECO:0007669"/>
    <property type="project" value="TreeGrafter"/>
</dbReference>
<dbReference type="GO" id="GO:0031201">
    <property type="term" value="C:SNARE complex"/>
    <property type="evidence" value="ECO:0007669"/>
    <property type="project" value="TreeGrafter"/>
</dbReference>
<dbReference type="AlphaFoldDB" id="A0A0G4GNL1"/>
<feature type="compositionally biased region" description="Basic and acidic residues" evidence="2">
    <location>
        <begin position="146"/>
        <end position="159"/>
    </location>
</feature>
<dbReference type="SUPFAM" id="SSF58038">
    <property type="entry name" value="SNARE fusion complex"/>
    <property type="match status" value="1"/>
</dbReference>
<feature type="compositionally biased region" description="Low complexity" evidence="2">
    <location>
        <begin position="126"/>
        <end position="143"/>
    </location>
</feature>
<feature type="region of interest" description="Disordered" evidence="2">
    <location>
        <begin position="43"/>
        <end position="271"/>
    </location>
</feature>
<dbReference type="Pfam" id="PF05739">
    <property type="entry name" value="SNARE"/>
    <property type="match status" value="1"/>
</dbReference>
<reference evidence="6" key="1">
    <citation type="submission" date="2014-11" db="EMBL/GenBank/DDBJ databases">
        <authorList>
            <person name="Otto D Thomas"/>
            <person name="Naeem Raeece"/>
        </authorList>
    </citation>
    <scope>NUCLEOTIDE SEQUENCE</scope>
</reference>
<feature type="coiled-coil region" evidence="1">
    <location>
        <begin position="362"/>
        <end position="396"/>
    </location>
</feature>
<feature type="transmembrane region" description="Helical" evidence="3">
    <location>
        <begin position="397"/>
        <end position="419"/>
    </location>
</feature>
<feature type="compositionally biased region" description="Low complexity" evidence="2">
    <location>
        <begin position="186"/>
        <end position="216"/>
    </location>
</feature>
<dbReference type="VEuPathDB" id="CryptoDB:Cvel_4958"/>
<organism evidence="6">
    <name type="scientific">Chromera velia CCMP2878</name>
    <dbReference type="NCBI Taxonomy" id="1169474"/>
    <lineage>
        <taxon>Eukaryota</taxon>
        <taxon>Sar</taxon>
        <taxon>Alveolata</taxon>
        <taxon>Colpodellida</taxon>
        <taxon>Chromeraceae</taxon>
        <taxon>Chromera</taxon>
    </lineage>
</organism>
<dbReference type="GO" id="GO:0048278">
    <property type="term" value="P:vesicle docking"/>
    <property type="evidence" value="ECO:0007669"/>
    <property type="project" value="TreeGrafter"/>
</dbReference>
<keyword evidence="1" id="KW-0175">Coiled coil</keyword>
<feature type="signal peptide" evidence="4">
    <location>
        <begin position="1"/>
        <end position="28"/>
    </location>
</feature>
<protein>
    <recommendedName>
        <fullName evidence="5">t-SNARE coiled-coil homology domain-containing protein</fullName>
    </recommendedName>
</protein>
<dbReference type="Gene3D" id="1.20.5.110">
    <property type="match status" value="1"/>
</dbReference>
<dbReference type="GO" id="GO:0012505">
    <property type="term" value="C:endomembrane system"/>
    <property type="evidence" value="ECO:0007669"/>
    <property type="project" value="TreeGrafter"/>
</dbReference>
<dbReference type="GO" id="GO:0000149">
    <property type="term" value="F:SNARE binding"/>
    <property type="evidence" value="ECO:0007669"/>
    <property type="project" value="TreeGrafter"/>
</dbReference>
<dbReference type="GO" id="GO:0005484">
    <property type="term" value="F:SNAP receptor activity"/>
    <property type="evidence" value="ECO:0007669"/>
    <property type="project" value="TreeGrafter"/>
</dbReference>
<feature type="compositionally biased region" description="Gly residues" evidence="2">
    <location>
        <begin position="298"/>
        <end position="308"/>
    </location>
</feature>
<feature type="region of interest" description="Disordered" evidence="2">
    <location>
        <begin position="285"/>
        <end position="310"/>
    </location>
</feature>
<keyword evidence="4" id="KW-0732">Signal</keyword>
<sequence>MTACMYMRDHRCVALSALLLHAEAPGQGQQSWSGDVAVDGNYFSPVKPEKPSGGGGRVQPSVTTASTASPGQPSSFTGQIYDPQGLLPFSVNDSAKTPTQPQGGGRLSKSTGSPAPVVAGKSPLRSQGSMASSSSPQPKASPQRTSKSEVRANPLERRSTVHPQLGTGGRAAASSRSPPPGGAGAGSRASLASPSRDQKSTTNLSASAASTQAAASKRLSRGQSRESPYRWHDESGGQQTKGRRSTVNPTGRATGGMGGKSGAGGAKSSASNPFEAADAMETGGVNTAPLLGAQGHEGPSGGEGGLGKGPLKVAAVLDDNQVEERILRERQRGMQQLQRDIHDIHGLYTDLNLHVTEQGTMIDNIESQMNNAAVRTAQATEEIQEARRRQRRYQKRVLYMTIIGVIVLVIGIIILCQYLPSGKKNGNELAGGDDVFGPPGSLWGAMRRRGDEVGVSALGDRGGIEPLPSLHSSSAVIEEIGGGPER</sequence>
<evidence type="ECO:0000313" key="6">
    <source>
        <dbReference type="EMBL" id="CEM31686.1"/>
    </source>
</evidence>
<feature type="compositionally biased region" description="Polar residues" evidence="2">
    <location>
        <begin position="91"/>
        <end position="101"/>
    </location>
</feature>
<dbReference type="CDD" id="cd15840">
    <property type="entry name" value="SNARE_Qa"/>
    <property type="match status" value="1"/>
</dbReference>
<feature type="compositionally biased region" description="Basic and acidic residues" evidence="2">
    <location>
        <begin position="223"/>
        <end position="235"/>
    </location>
</feature>
<dbReference type="EMBL" id="CDMZ01001380">
    <property type="protein sequence ID" value="CEM31686.1"/>
    <property type="molecule type" value="Genomic_DNA"/>
</dbReference>
<keyword evidence="3" id="KW-0472">Membrane</keyword>
<feature type="domain" description="T-SNARE coiled-coil homology" evidence="5">
    <location>
        <begin position="324"/>
        <end position="386"/>
    </location>
</feature>